<evidence type="ECO:0000256" key="6">
    <source>
        <dbReference type="ARBA" id="ARBA00023235"/>
    </source>
</evidence>
<dbReference type="GO" id="GO:0004034">
    <property type="term" value="F:aldose 1-epimerase activity"/>
    <property type="evidence" value="ECO:0007669"/>
    <property type="project" value="UniProtKB-EC"/>
</dbReference>
<feature type="binding site" evidence="11">
    <location>
        <begin position="225"/>
        <end position="227"/>
    </location>
    <ligand>
        <name>beta-D-galactose</name>
        <dbReference type="ChEBI" id="CHEBI:27667"/>
    </ligand>
</feature>
<dbReference type="InterPro" id="IPR047215">
    <property type="entry name" value="Galactose_mutarotase-like"/>
</dbReference>
<gene>
    <name evidence="13" type="ORF">NDR86_09695</name>
</gene>
<feature type="signal peptide" evidence="12">
    <location>
        <begin position="1"/>
        <end position="19"/>
    </location>
</feature>
<evidence type="ECO:0000313" key="14">
    <source>
        <dbReference type="Proteomes" id="UP001139157"/>
    </source>
</evidence>
<comment type="similarity">
    <text evidence="3 8">Belongs to the aldose epimerase family.</text>
</comment>
<evidence type="ECO:0000256" key="11">
    <source>
        <dbReference type="PIRSR" id="PIRSR005096-3"/>
    </source>
</evidence>
<keyword evidence="12" id="KW-0732">Signal</keyword>
<dbReference type="Pfam" id="PF01263">
    <property type="entry name" value="Aldose_epim"/>
    <property type="match status" value="1"/>
</dbReference>
<dbReference type="PANTHER" id="PTHR10091">
    <property type="entry name" value="ALDOSE-1-EPIMERASE"/>
    <property type="match status" value="1"/>
</dbReference>
<reference evidence="13" key="1">
    <citation type="submission" date="2022-06" db="EMBL/GenBank/DDBJ databases">
        <title>Novel species in genus nocardia.</title>
        <authorList>
            <person name="Li F."/>
        </authorList>
    </citation>
    <scope>NUCLEOTIDE SEQUENCE</scope>
    <source>
        <strain evidence="13">CDC141</strain>
    </source>
</reference>
<comment type="pathway">
    <text evidence="2 8">Carbohydrate metabolism; hexose metabolism.</text>
</comment>
<evidence type="ECO:0000256" key="12">
    <source>
        <dbReference type="SAM" id="SignalP"/>
    </source>
</evidence>
<evidence type="ECO:0000256" key="4">
    <source>
        <dbReference type="ARBA" id="ARBA00013185"/>
    </source>
</evidence>
<evidence type="ECO:0000256" key="5">
    <source>
        <dbReference type="ARBA" id="ARBA00014165"/>
    </source>
</evidence>
<evidence type="ECO:0000313" key="13">
    <source>
        <dbReference type="EMBL" id="MCM6773742.1"/>
    </source>
</evidence>
<comment type="caution">
    <text evidence="13">The sequence shown here is derived from an EMBL/GenBank/DDBJ whole genome shotgun (WGS) entry which is preliminary data.</text>
</comment>
<evidence type="ECO:0000256" key="1">
    <source>
        <dbReference type="ARBA" id="ARBA00001614"/>
    </source>
</evidence>
<dbReference type="InterPro" id="IPR018052">
    <property type="entry name" value="Ald1_epimerase_CS"/>
</dbReference>
<dbReference type="InterPro" id="IPR014718">
    <property type="entry name" value="GH-type_carb-bd"/>
</dbReference>
<dbReference type="EMBL" id="JAMRXG010000003">
    <property type="protein sequence ID" value="MCM6773742.1"/>
    <property type="molecule type" value="Genomic_DNA"/>
</dbReference>
<organism evidence="13 14">
    <name type="scientific">Nocardia pulmonis</name>
    <dbReference type="NCBI Taxonomy" id="2951408"/>
    <lineage>
        <taxon>Bacteria</taxon>
        <taxon>Bacillati</taxon>
        <taxon>Actinomycetota</taxon>
        <taxon>Actinomycetes</taxon>
        <taxon>Mycobacteriales</taxon>
        <taxon>Nocardiaceae</taxon>
        <taxon>Nocardia</taxon>
    </lineage>
</organism>
<evidence type="ECO:0000256" key="9">
    <source>
        <dbReference type="PIRSR" id="PIRSR005096-1"/>
    </source>
</evidence>
<feature type="binding site" evidence="11">
    <location>
        <begin position="125"/>
        <end position="126"/>
    </location>
    <ligand>
        <name>beta-D-galactose</name>
        <dbReference type="ChEBI" id="CHEBI:27667"/>
    </ligand>
</feature>
<accession>A0A9X2E3R5</accession>
<comment type="catalytic activity">
    <reaction evidence="1 8">
        <text>alpha-D-glucose = beta-D-glucose</text>
        <dbReference type="Rhea" id="RHEA:10264"/>
        <dbReference type="ChEBI" id="CHEBI:15903"/>
        <dbReference type="ChEBI" id="CHEBI:17925"/>
        <dbReference type="EC" id="5.1.3.3"/>
    </reaction>
</comment>
<name>A0A9X2E3R5_9NOCA</name>
<evidence type="ECO:0000256" key="7">
    <source>
        <dbReference type="ARBA" id="ARBA00023277"/>
    </source>
</evidence>
<evidence type="ECO:0000256" key="2">
    <source>
        <dbReference type="ARBA" id="ARBA00005028"/>
    </source>
</evidence>
<dbReference type="EC" id="5.1.3.3" evidence="4 8"/>
<evidence type="ECO:0000256" key="3">
    <source>
        <dbReference type="ARBA" id="ARBA00006206"/>
    </source>
</evidence>
<dbReference type="SUPFAM" id="SSF74650">
    <property type="entry name" value="Galactose mutarotase-like"/>
    <property type="match status" value="1"/>
</dbReference>
<feature type="binding site" evidence="10">
    <location>
        <position position="297"/>
    </location>
    <ligand>
        <name>beta-D-galactose</name>
        <dbReference type="ChEBI" id="CHEBI:27667"/>
    </ligand>
</feature>
<feature type="active site" description="Proton donor" evidence="9">
    <location>
        <position position="225"/>
    </location>
</feature>
<keyword evidence="14" id="KW-1185">Reference proteome</keyword>
<dbReference type="PROSITE" id="PS51257">
    <property type="entry name" value="PROKAR_LIPOPROTEIN"/>
    <property type="match status" value="1"/>
</dbReference>
<proteinExistence type="inferred from homology"/>
<sequence length="398" mass="42434">MRGNIFLRALALVGAVSMAACGNTATTPSPTGSGTVSADPGPRLDVEPFGEVNGSAVSRYTLTNGRGMRVRILNYGGIVQSLEAPDRDGRTENVVLGFPTLDGYLASNGFASKPYFGAIVGRYANRIAKGTFALDGAVHQVPVNNNGNSLHGGTAGFDQKVWQVLWARSTDTAALRLQYVSPAGEMGYPGTLTATVDYTLDRDNRLTIDYTATTDAPTVVNLTNHTYWNLGGESALHVYDHKLTVHADRYTPTDATQIPTGEIAQVRGTPMDFTAPTPIGARITAADPQLMTGQGYDLNWVLNRGDGTALVPAAEVEDPASGRTLTVETTEPGIQFYSGNFLTGAYTGTGGHAYRQGAGLALETQHFPDSPNRPEFPSTRLDPGQTYHQTTVYRLGTR</sequence>
<dbReference type="GO" id="GO:0033499">
    <property type="term" value="P:galactose catabolic process via UDP-galactose, Leloir pathway"/>
    <property type="evidence" value="ECO:0007669"/>
    <property type="project" value="TreeGrafter"/>
</dbReference>
<dbReference type="Gene3D" id="2.70.98.10">
    <property type="match status" value="1"/>
</dbReference>
<dbReference type="NCBIfam" id="NF008277">
    <property type="entry name" value="PRK11055.1"/>
    <property type="match status" value="1"/>
</dbReference>
<dbReference type="InterPro" id="IPR011013">
    <property type="entry name" value="Gal_mutarotase_sf_dom"/>
</dbReference>
<dbReference type="Proteomes" id="UP001139157">
    <property type="component" value="Unassembled WGS sequence"/>
</dbReference>
<dbReference type="PROSITE" id="PS00545">
    <property type="entry name" value="ALDOSE_1_EPIMERASE"/>
    <property type="match status" value="1"/>
</dbReference>
<dbReference type="PIRSF" id="PIRSF005096">
    <property type="entry name" value="GALM"/>
    <property type="match status" value="1"/>
</dbReference>
<dbReference type="GO" id="GO:0006006">
    <property type="term" value="P:glucose metabolic process"/>
    <property type="evidence" value="ECO:0007669"/>
    <property type="project" value="TreeGrafter"/>
</dbReference>
<dbReference type="RefSeq" id="WP_251910795.1">
    <property type="nucleotide sequence ID" value="NZ_JAMRXG010000003.1"/>
</dbReference>
<evidence type="ECO:0000256" key="8">
    <source>
        <dbReference type="PIRNR" id="PIRNR005096"/>
    </source>
</evidence>
<dbReference type="AlphaFoldDB" id="A0A9X2E3R5"/>
<feature type="active site" description="Proton acceptor" evidence="9">
    <location>
        <position position="363"/>
    </location>
</feature>
<dbReference type="InterPro" id="IPR008183">
    <property type="entry name" value="Aldose_1/G6P_1-epimerase"/>
</dbReference>
<keyword evidence="7 8" id="KW-0119">Carbohydrate metabolism</keyword>
<dbReference type="PANTHER" id="PTHR10091:SF0">
    <property type="entry name" value="GALACTOSE MUTAROTASE"/>
    <property type="match status" value="1"/>
</dbReference>
<dbReference type="CDD" id="cd09019">
    <property type="entry name" value="galactose_mutarotase_like"/>
    <property type="match status" value="1"/>
</dbReference>
<dbReference type="InterPro" id="IPR015443">
    <property type="entry name" value="Aldose_1-epimerase"/>
</dbReference>
<keyword evidence="6 8" id="KW-0413">Isomerase</keyword>
<protein>
    <recommendedName>
        <fullName evidence="5 8">Aldose 1-epimerase</fullName>
        <ecNumber evidence="4 8">5.1.3.3</ecNumber>
    </recommendedName>
</protein>
<dbReference type="GO" id="GO:0030246">
    <property type="term" value="F:carbohydrate binding"/>
    <property type="evidence" value="ECO:0007669"/>
    <property type="project" value="InterPro"/>
</dbReference>
<dbReference type="GO" id="GO:0005737">
    <property type="term" value="C:cytoplasm"/>
    <property type="evidence" value="ECO:0007669"/>
    <property type="project" value="TreeGrafter"/>
</dbReference>
<feature type="chain" id="PRO_5040961496" description="Aldose 1-epimerase" evidence="12">
    <location>
        <begin position="20"/>
        <end position="398"/>
    </location>
</feature>
<evidence type="ECO:0000256" key="10">
    <source>
        <dbReference type="PIRSR" id="PIRSR005096-2"/>
    </source>
</evidence>